<proteinExistence type="predicted"/>
<feature type="transmembrane region" description="Helical" evidence="2">
    <location>
        <begin position="32"/>
        <end position="53"/>
    </location>
</feature>
<comment type="caution">
    <text evidence="4">The sequence shown here is derived from an EMBL/GenBank/DDBJ whole genome shotgun (WGS) entry which is preliminary data.</text>
</comment>
<dbReference type="RefSeq" id="WP_144932351.1">
    <property type="nucleotide sequence ID" value="NZ_JBHTIU010000008.1"/>
</dbReference>
<sequence length="158" mass="17680">MKDLSYVPADSSVATSTSVPANKEARKPLRKWLVWSAPILVWALLLVGSFFLAKHYINGLQQQMIQIQTSAEDLNRTVTELHTQLGEHKESLAQLQSQFDHVQSDLEAVKEELSLAGSTLTSSDQTRQALNERISDLSKELENLRSSITKLEEAARAY</sequence>
<dbReference type="Gene3D" id="1.10.287.1490">
    <property type="match status" value="1"/>
</dbReference>
<keyword evidence="2" id="KW-0812">Transmembrane</keyword>
<evidence type="ECO:0000313" key="4">
    <source>
        <dbReference type="EMBL" id="MFD0868067.1"/>
    </source>
</evidence>
<feature type="coiled-coil region" evidence="1">
    <location>
        <begin position="57"/>
        <end position="154"/>
    </location>
</feature>
<evidence type="ECO:0000256" key="2">
    <source>
        <dbReference type="SAM" id="Phobius"/>
    </source>
</evidence>
<accession>A0ABW3D6Q7</accession>
<keyword evidence="2" id="KW-0472">Membrane</keyword>
<keyword evidence="2" id="KW-1133">Transmembrane helix</keyword>
<dbReference type="Proteomes" id="UP001597120">
    <property type="component" value="Unassembled WGS sequence"/>
</dbReference>
<evidence type="ECO:0000259" key="3">
    <source>
        <dbReference type="Pfam" id="PF08614"/>
    </source>
</evidence>
<evidence type="ECO:0000256" key="1">
    <source>
        <dbReference type="SAM" id="Coils"/>
    </source>
</evidence>
<dbReference type="Pfam" id="PF08614">
    <property type="entry name" value="ATG16"/>
    <property type="match status" value="1"/>
</dbReference>
<evidence type="ECO:0000313" key="5">
    <source>
        <dbReference type="Proteomes" id="UP001597120"/>
    </source>
</evidence>
<gene>
    <name evidence="4" type="ORF">ACFQ03_02815</name>
</gene>
<dbReference type="EMBL" id="JBHTIU010000008">
    <property type="protein sequence ID" value="MFD0868067.1"/>
    <property type="molecule type" value="Genomic_DNA"/>
</dbReference>
<dbReference type="SUPFAM" id="SSF57997">
    <property type="entry name" value="Tropomyosin"/>
    <property type="match status" value="1"/>
</dbReference>
<organism evidence="4 5">
    <name type="scientific">Paenibacillus residui</name>
    <dbReference type="NCBI Taxonomy" id="629724"/>
    <lineage>
        <taxon>Bacteria</taxon>
        <taxon>Bacillati</taxon>
        <taxon>Bacillota</taxon>
        <taxon>Bacilli</taxon>
        <taxon>Bacillales</taxon>
        <taxon>Paenibacillaceae</taxon>
        <taxon>Paenibacillus</taxon>
    </lineage>
</organism>
<keyword evidence="5" id="KW-1185">Reference proteome</keyword>
<reference evidence="5" key="1">
    <citation type="journal article" date="2019" name="Int. J. Syst. Evol. Microbiol.">
        <title>The Global Catalogue of Microorganisms (GCM) 10K type strain sequencing project: providing services to taxonomists for standard genome sequencing and annotation.</title>
        <authorList>
            <consortium name="The Broad Institute Genomics Platform"/>
            <consortium name="The Broad Institute Genome Sequencing Center for Infectious Disease"/>
            <person name="Wu L."/>
            <person name="Ma J."/>
        </authorList>
    </citation>
    <scope>NUCLEOTIDE SEQUENCE [LARGE SCALE GENOMIC DNA]</scope>
    <source>
        <strain evidence="5">CCUG 57263</strain>
    </source>
</reference>
<name>A0ABW3D6Q7_9BACL</name>
<dbReference type="InterPro" id="IPR013923">
    <property type="entry name" value="Autophagy-rel_prot_16_dom"/>
</dbReference>
<protein>
    <recommendedName>
        <fullName evidence="3">Autophagy-related protein 16 domain-containing protein</fullName>
    </recommendedName>
</protein>
<keyword evidence="1" id="KW-0175">Coiled coil</keyword>
<feature type="domain" description="Autophagy-related protein 16" evidence="3">
    <location>
        <begin position="20"/>
        <end position="156"/>
    </location>
</feature>